<dbReference type="GeneID" id="25337564"/>
<dbReference type="Proteomes" id="UP000030763">
    <property type="component" value="Unassembled WGS sequence"/>
</dbReference>
<gene>
    <name evidence="1" type="ORF">EMWEY_00035780</name>
</gene>
<dbReference type="AlphaFoldDB" id="U6MCT8"/>
<dbReference type="OMA" id="HRVMFCS"/>
<dbReference type="OrthoDB" id="77656at2759"/>
<evidence type="ECO:0000313" key="1">
    <source>
        <dbReference type="EMBL" id="CDJ60883.1"/>
    </source>
</evidence>
<dbReference type="RefSeq" id="XP_013337533.1">
    <property type="nucleotide sequence ID" value="XM_013482079.1"/>
</dbReference>
<dbReference type="VEuPathDB" id="ToxoDB:EMWEY_00035780"/>
<proteinExistence type="predicted"/>
<dbReference type="EMBL" id="HG721949">
    <property type="protein sequence ID" value="CDJ60883.1"/>
    <property type="molecule type" value="Genomic_DNA"/>
</dbReference>
<protein>
    <submittedName>
        <fullName evidence="1">Uncharacterized protein</fullName>
    </submittedName>
</protein>
<dbReference type="PANTHER" id="PTHR34126">
    <property type="entry name" value="PEROXISOME BIOGENESIS PROTEIN 22"/>
    <property type="match status" value="1"/>
</dbReference>
<name>U6MCT8_EIMMA</name>
<reference evidence="1" key="2">
    <citation type="submission" date="2013-10" db="EMBL/GenBank/DDBJ databases">
        <authorList>
            <person name="Aslett M."/>
        </authorList>
    </citation>
    <scope>NUCLEOTIDE SEQUENCE [LARGE SCALE GENOMIC DNA]</scope>
    <source>
        <strain evidence="1">Weybridge</strain>
    </source>
</reference>
<dbReference type="GO" id="GO:0007031">
    <property type="term" value="P:peroxisome organization"/>
    <property type="evidence" value="ECO:0007669"/>
    <property type="project" value="InterPro"/>
</dbReference>
<accession>U6MCT8</accession>
<reference evidence="1" key="1">
    <citation type="submission" date="2013-10" db="EMBL/GenBank/DDBJ databases">
        <title>Genomic analysis of the causative agents of coccidiosis in chickens.</title>
        <authorList>
            <person name="Reid A.J."/>
            <person name="Blake D."/>
            <person name="Billington K."/>
            <person name="Browne H."/>
            <person name="Dunn M."/>
            <person name="Hung S."/>
            <person name="Kawahara F."/>
            <person name="Miranda-Saavedra D."/>
            <person name="Mourier T."/>
            <person name="Nagra H."/>
            <person name="Otto T.D."/>
            <person name="Rawlings N."/>
            <person name="Sanchez A."/>
            <person name="Sanders M."/>
            <person name="Subramaniam C."/>
            <person name="Tay Y."/>
            <person name="Dear P."/>
            <person name="Doerig C."/>
            <person name="Gruber A."/>
            <person name="Parkinson J."/>
            <person name="Shirley M."/>
            <person name="Wan K.L."/>
            <person name="Berriman M."/>
            <person name="Tomley F."/>
            <person name="Pain A."/>
        </authorList>
    </citation>
    <scope>NUCLEOTIDE SEQUENCE [LARGE SCALE GENOMIC DNA]</scope>
    <source>
        <strain evidence="1">Weybridge</strain>
    </source>
</reference>
<evidence type="ECO:0000313" key="2">
    <source>
        <dbReference type="Proteomes" id="UP000030763"/>
    </source>
</evidence>
<organism evidence="1 2">
    <name type="scientific">Eimeria maxima</name>
    <name type="common">Coccidian parasite</name>
    <dbReference type="NCBI Taxonomy" id="5804"/>
    <lineage>
        <taxon>Eukaryota</taxon>
        <taxon>Sar</taxon>
        <taxon>Alveolata</taxon>
        <taxon>Apicomplexa</taxon>
        <taxon>Conoidasida</taxon>
        <taxon>Coccidia</taxon>
        <taxon>Eucoccidiorida</taxon>
        <taxon>Eimeriorina</taxon>
        <taxon>Eimeriidae</taxon>
        <taxon>Eimeria</taxon>
    </lineage>
</organism>
<sequence>MSFLFLSQKATACEVLGSRKKKSLSLNLRGSLFDPADLSIISKQLEAFLSLCATCNVYTILKVDSDEEEQRILKALEDCGAFDAGLMRHRVMFCSSQSGAVAMIRQLQPHAHVENDTWIAEQLSGKIRAVCSAKEGLQVNPKP</sequence>
<keyword evidence="2" id="KW-1185">Reference proteome</keyword>
<dbReference type="InterPro" id="IPR037485">
    <property type="entry name" value="PEX22"/>
</dbReference>
<dbReference type="Pfam" id="PF22978">
    <property type="entry name" value="HAD_Pex22"/>
    <property type="match status" value="1"/>
</dbReference>
<dbReference type="PANTHER" id="PTHR34126:SF1">
    <property type="entry name" value="PEROXISOME BIOGENESIS PROTEIN 22"/>
    <property type="match status" value="1"/>
</dbReference>